<evidence type="ECO:0000313" key="2">
    <source>
        <dbReference type="Proteomes" id="UP000266723"/>
    </source>
</evidence>
<comment type="caution">
    <text evidence="1">The sequence shown here is derived from an EMBL/GenBank/DDBJ whole genome shotgun (WGS) entry which is preliminary data.</text>
</comment>
<dbReference type="EMBL" id="QGKV02000832">
    <property type="protein sequence ID" value="KAF3548633.1"/>
    <property type="molecule type" value="Genomic_DNA"/>
</dbReference>
<accession>A0ABQ7CA78</accession>
<sequence length="345" mass="38926">MMSENTKDKIAVCNNAGKTTPAATAPMANTYANTVVVLPKHVFQKVFGKVKLVLPKTRIKILDVARPVSFLGEAVAKQVLAISRRFRRVPFLVSKEVLRHSRLWGNIARLPASVLYDEYQQAGTRRRGSFYTPPPRLARAVPSTAGFRPDSVGVSTGGAPLMGILQRLLAELFLLRNRVRDMVAQRDLLIWKVRASARWELMEEWLEGRTEHWDREGKCRQLWYEGLNHHSGGFFQVGLRKPLSDLEGAGLSENPRARLTLLSTSGEAGYYRVLPDFCTFAPCYYSTFAIIPCVPCSIDGILGLAQTHFYLMSHIRFVFLWSYHFPLRVGQDRRSLGPDPARLPL</sequence>
<reference evidence="1 2" key="1">
    <citation type="journal article" date="2020" name="BMC Genomics">
        <title>Intraspecific diversification of the crop wild relative Brassica cretica Lam. using demographic model selection.</title>
        <authorList>
            <person name="Kioukis A."/>
            <person name="Michalopoulou V.A."/>
            <person name="Briers L."/>
            <person name="Pirintsos S."/>
            <person name="Studholme D.J."/>
            <person name="Pavlidis P."/>
            <person name="Sarris P.F."/>
        </authorList>
    </citation>
    <scope>NUCLEOTIDE SEQUENCE [LARGE SCALE GENOMIC DNA]</scope>
    <source>
        <strain evidence="2">cv. PFS-1207/04</strain>
    </source>
</reference>
<organism evidence="1 2">
    <name type="scientific">Brassica cretica</name>
    <name type="common">Mustard</name>
    <dbReference type="NCBI Taxonomy" id="69181"/>
    <lineage>
        <taxon>Eukaryota</taxon>
        <taxon>Viridiplantae</taxon>
        <taxon>Streptophyta</taxon>
        <taxon>Embryophyta</taxon>
        <taxon>Tracheophyta</taxon>
        <taxon>Spermatophyta</taxon>
        <taxon>Magnoliopsida</taxon>
        <taxon>eudicotyledons</taxon>
        <taxon>Gunneridae</taxon>
        <taxon>Pentapetalae</taxon>
        <taxon>rosids</taxon>
        <taxon>malvids</taxon>
        <taxon>Brassicales</taxon>
        <taxon>Brassicaceae</taxon>
        <taxon>Brassiceae</taxon>
        <taxon>Brassica</taxon>
    </lineage>
</organism>
<evidence type="ECO:0000313" key="1">
    <source>
        <dbReference type="EMBL" id="KAF3548633.1"/>
    </source>
</evidence>
<proteinExistence type="predicted"/>
<protein>
    <submittedName>
        <fullName evidence="1">Uncharacterized protein</fullName>
    </submittedName>
</protein>
<keyword evidence="2" id="KW-1185">Reference proteome</keyword>
<gene>
    <name evidence="1" type="ORF">DY000_02007473</name>
</gene>
<dbReference type="Proteomes" id="UP000266723">
    <property type="component" value="Unassembled WGS sequence"/>
</dbReference>
<name>A0ABQ7CA78_BRACR</name>